<feature type="region of interest" description="Disordered" evidence="9">
    <location>
        <begin position="554"/>
        <end position="631"/>
    </location>
</feature>
<keyword evidence="6" id="KW-1015">Disulfide bond</keyword>
<feature type="region of interest" description="Disordered" evidence="9">
    <location>
        <begin position="898"/>
        <end position="917"/>
    </location>
</feature>
<dbReference type="CDD" id="cd00063">
    <property type="entry name" value="FN3"/>
    <property type="match status" value="1"/>
</dbReference>
<feature type="transmembrane region" description="Helical" evidence="10">
    <location>
        <begin position="470"/>
        <end position="490"/>
    </location>
</feature>
<feature type="domain" description="Fibronectin type-III" evidence="11">
    <location>
        <begin position="366"/>
        <end position="463"/>
    </location>
</feature>
<evidence type="ECO:0000256" key="4">
    <source>
        <dbReference type="ARBA" id="ARBA00022989"/>
    </source>
</evidence>
<gene>
    <name evidence="13" type="primary">LOC116943141</name>
</gene>
<evidence type="ECO:0000256" key="9">
    <source>
        <dbReference type="SAM" id="MobiDB-lite"/>
    </source>
</evidence>
<evidence type="ECO:0000313" key="13">
    <source>
        <dbReference type="RefSeq" id="XP_032811612.1"/>
    </source>
</evidence>
<proteinExistence type="predicted"/>
<dbReference type="PANTHER" id="PTHR23037">
    <property type="entry name" value="CYTOKINE RECEPTOR"/>
    <property type="match status" value="1"/>
</dbReference>
<dbReference type="InterPro" id="IPR036116">
    <property type="entry name" value="FN3_sf"/>
</dbReference>
<dbReference type="AlphaFoldDB" id="A0AAJ7WVR5"/>
<comment type="subcellular location">
    <subcellularLocation>
        <location evidence="1">Membrane</location>
        <topology evidence="1">Single-pass type I membrane protein</topology>
    </subcellularLocation>
</comment>
<keyword evidence="12" id="KW-1185">Reference proteome</keyword>
<dbReference type="Proteomes" id="UP001318040">
    <property type="component" value="Chromosome 17"/>
</dbReference>
<keyword evidence="4 10" id="KW-1133">Transmembrane helix</keyword>
<keyword evidence="3" id="KW-0732">Signal</keyword>
<sequence length="917" mass="99120">MSFAYRQQQAFACTRLHLQELGQGRVKVECPLAPNHVHYYVPLTVTLKLALASNLTLAIQVKRVFYLEKHIIVEAPCHVTARAGPRQGLLRADWLPPDTRGLSGHLVYQVAVTTMPRGAATTAATATWHFTRPIGAKPGRVKPDTVNNPDIAQPDRANTFKPAIVQPDITVKPDTEESDIVVKPAIDKLDISVKSAVEKPAKSMLQTPATSRTPATEMLLLSRAPSLLVDDLPLGERACVRVRARPDGASMGGPWGPWSHAACSWPAHITDLLSLLCFTRDLTSLACEWRVETILNLTFTLTYHSSAGSMPCAPNLPSSQFASCSLPPAATSDPVRAELRAETWDSTWNVATWGPALLRHAVQTHPPGHVTLHAGTSSGTLDVTWSSPDPRLTNHLRYEIGYTDAGGEAHWKVVPVEASTQLEMSGLSPGRGYWVRARTQPSSFLYRGSWSGWSRARLGTASPQHDMRSWSPYLAVFLFIVAVVVILFVTKTKLQRLKARLFPPVSAIDFPLNRLMSEFSDTVQGCAREVSPGFPEDTEVGACPIEVVSEVDSQRPLLHPREGVSGGGAGAGGGDDGDDGDDCSPSTRDPLASPKQTAIRRAATVGARKRRVDSGFSEGDTASDSGESDAARANLGESDSVVMDFSQPGLAELDYSGSCETYWLHAELFELACAKTDLSRTDLFNPNAAEFDLHPPNLAKPESSLSGLIESNGMNSETTQLELVESDTLNPYWEYKMNFESNSVRANEIDPSYDQADSGALESLQFDSTQLNEIESYLPESSLSEPNTGDPVLSGLDSKTQTSFPCGITSNASVPCPNPVTLTQNDGSVPPHTGQYQVPHNALQCTHRPQVWLVSDPEGYVIIPHHLLSNLGCLNPSSLSSLGDCALQCPQLNAGLAPSEGDMPTPGYVNMNLQPTT</sequence>
<evidence type="ECO:0000256" key="7">
    <source>
        <dbReference type="ARBA" id="ARBA00023170"/>
    </source>
</evidence>
<evidence type="ECO:0000256" key="1">
    <source>
        <dbReference type="ARBA" id="ARBA00004479"/>
    </source>
</evidence>
<evidence type="ECO:0000256" key="3">
    <source>
        <dbReference type="ARBA" id="ARBA00022729"/>
    </source>
</evidence>
<dbReference type="GO" id="GO:0009897">
    <property type="term" value="C:external side of plasma membrane"/>
    <property type="evidence" value="ECO:0007669"/>
    <property type="project" value="TreeGrafter"/>
</dbReference>
<evidence type="ECO:0000256" key="8">
    <source>
        <dbReference type="ARBA" id="ARBA00023180"/>
    </source>
</evidence>
<keyword evidence="2 10" id="KW-0812">Transmembrane</keyword>
<dbReference type="PROSITE" id="PS50853">
    <property type="entry name" value="FN3"/>
    <property type="match status" value="1"/>
</dbReference>
<dbReference type="InterPro" id="IPR013783">
    <property type="entry name" value="Ig-like_fold"/>
</dbReference>
<evidence type="ECO:0000313" key="12">
    <source>
        <dbReference type="Proteomes" id="UP001318040"/>
    </source>
</evidence>
<accession>A0AAJ7WVR5</accession>
<dbReference type="RefSeq" id="XP_032811612.1">
    <property type="nucleotide sequence ID" value="XM_032955721.1"/>
</dbReference>
<evidence type="ECO:0000256" key="6">
    <source>
        <dbReference type="ARBA" id="ARBA00023157"/>
    </source>
</evidence>
<keyword evidence="8" id="KW-0325">Glycoprotein</keyword>
<feature type="compositionally biased region" description="Gly residues" evidence="9">
    <location>
        <begin position="564"/>
        <end position="574"/>
    </location>
</feature>
<dbReference type="Gene3D" id="2.60.40.10">
    <property type="entry name" value="Immunoglobulins"/>
    <property type="match status" value="1"/>
</dbReference>
<dbReference type="SUPFAM" id="SSF49265">
    <property type="entry name" value="Fibronectin type III"/>
    <property type="match status" value="1"/>
</dbReference>
<name>A0AAJ7WVR5_PETMA</name>
<keyword evidence="5 10" id="KW-0472">Membrane</keyword>
<keyword evidence="7" id="KW-0675">Receptor</keyword>
<evidence type="ECO:0000256" key="10">
    <source>
        <dbReference type="SAM" id="Phobius"/>
    </source>
</evidence>
<dbReference type="GO" id="GO:0004896">
    <property type="term" value="F:cytokine receptor activity"/>
    <property type="evidence" value="ECO:0007669"/>
    <property type="project" value="TreeGrafter"/>
</dbReference>
<evidence type="ECO:0000256" key="5">
    <source>
        <dbReference type="ARBA" id="ARBA00023136"/>
    </source>
</evidence>
<evidence type="ECO:0000256" key="2">
    <source>
        <dbReference type="ARBA" id="ARBA00022692"/>
    </source>
</evidence>
<evidence type="ECO:0000259" key="11">
    <source>
        <dbReference type="PROSITE" id="PS50853"/>
    </source>
</evidence>
<protein>
    <submittedName>
        <fullName evidence="13">Thrombopoietin receptor-like isoform X2</fullName>
    </submittedName>
</protein>
<dbReference type="InterPro" id="IPR003961">
    <property type="entry name" value="FN3_dom"/>
</dbReference>
<organism evidence="12 13">
    <name type="scientific">Petromyzon marinus</name>
    <name type="common">Sea lamprey</name>
    <dbReference type="NCBI Taxonomy" id="7757"/>
    <lineage>
        <taxon>Eukaryota</taxon>
        <taxon>Metazoa</taxon>
        <taxon>Chordata</taxon>
        <taxon>Craniata</taxon>
        <taxon>Vertebrata</taxon>
        <taxon>Cyclostomata</taxon>
        <taxon>Hyperoartia</taxon>
        <taxon>Petromyzontiformes</taxon>
        <taxon>Petromyzontidae</taxon>
        <taxon>Petromyzon</taxon>
    </lineage>
</organism>
<reference evidence="13" key="1">
    <citation type="submission" date="2025-08" db="UniProtKB">
        <authorList>
            <consortium name="RefSeq"/>
        </authorList>
    </citation>
    <scope>IDENTIFICATION</scope>
    <source>
        <tissue evidence="13">Sperm</tissue>
    </source>
</reference>
<dbReference type="Pfam" id="PF00041">
    <property type="entry name" value="fn3"/>
    <property type="match status" value="1"/>
</dbReference>
<dbReference type="PANTHER" id="PTHR23037:SF35">
    <property type="entry name" value="FIBRONECTIN TYPE-III DOMAIN-CONTAINING PROTEIN"/>
    <property type="match status" value="1"/>
</dbReference>